<organism evidence="3 4">
    <name type="scientific">Aduncisulcus paluster</name>
    <dbReference type="NCBI Taxonomy" id="2918883"/>
    <lineage>
        <taxon>Eukaryota</taxon>
        <taxon>Metamonada</taxon>
        <taxon>Carpediemonas-like organisms</taxon>
        <taxon>Aduncisulcus</taxon>
    </lineage>
</organism>
<feature type="transmembrane region" description="Helical" evidence="2">
    <location>
        <begin position="127"/>
        <end position="145"/>
    </location>
</feature>
<dbReference type="EMBL" id="BQXS01011277">
    <property type="protein sequence ID" value="GKT36663.1"/>
    <property type="molecule type" value="Genomic_DNA"/>
</dbReference>
<evidence type="ECO:0000256" key="2">
    <source>
        <dbReference type="SAM" id="Phobius"/>
    </source>
</evidence>
<accession>A0ABQ5KW36</accession>
<feature type="compositionally biased region" description="Basic and acidic residues" evidence="1">
    <location>
        <begin position="601"/>
        <end position="616"/>
    </location>
</feature>
<feature type="region of interest" description="Disordered" evidence="1">
    <location>
        <begin position="1163"/>
        <end position="1182"/>
    </location>
</feature>
<feature type="transmembrane region" description="Helical" evidence="2">
    <location>
        <begin position="157"/>
        <end position="174"/>
    </location>
</feature>
<evidence type="ECO:0000256" key="1">
    <source>
        <dbReference type="SAM" id="MobiDB-lite"/>
    </source>
</evidence>
<comment type="caution">
    <text evidence="3">The sequence shown here is derived from an EMBL/GenBank/DDBJ whole genome shotgun (WGS) entry which is preliminary data.</text>
</comment>
<feature type="region of interest" description="Disordered" evidence="1">
    <location>
        <begin position="589"/>
        <end position="616"/>
    </location>
</feature>
<gene>
    <name evidence="3" type="ORF">ADUPG1_009584</name>
</gene>
<evidence type="ECO:0000313" key="3">
    <source>
        <dbReference type="EMBL" id="GKT36663.1"/>
    </source>
</evidence>
<sequence length="1427" mass="160448">MIQSPNESIYTRFDPDSPPFLDETQSLLVYDFLPVFVKEEEDIDDLFDEYTTLLSETSFQPRSSFSYFPERISRSVDDISEQIYSDTASINHLIEEKSATVVVSSRSNDPTSILCFFRQCLSTHISIFRYLCAIVCVFMIIWGVIRQPHYLIKSNAYHVALWVTCFVLVFVQQARDFWDVFHGLNPCTPWTKAYKYFDMAVNVAIILLSYFISYKLCYWRRSRVLVRVKRKILRFIVEESEKRGMEVRIERGIRVNVNNHSNFRTFRDVMPGMTVGGPFDLGLHAPLPRHSSSFESGRDKGTDGTFGAPGQAISSSTRVPVASHSPSLIGHGIHSEGAPWLDVDQEKGAQYTVHHTDSPTVPVSQNRDGEYFHGSPSCSRSLPITRGHGIDRHIGEGKMDVYVVDYNDRSDIRKKRVLTYVDRVVDNPSPHPHGQASDAPISFDRFMNVPSMSHDRTPSFSAFTDHPVESMSQDQPHRGIQRRSLYRSHPVKVLLCPTLIVTTKSQAGMCFNPSNRPRDEESGMESVSDENGDAVSEGHSRADDDSMESSTSDETFGNGTRLSKFFARRKSHSGTDSTIVLSQASHPSLSRTIGSSMDSFDGNKKELNGEDGKSKSVGELTSISSVDTLSDKDLLSLSFSCIDFSFFSSSLFCSYLSHRGLLQSRWQEEQAFIFLFTNNQMSDSTTFNNTELAAFYIYAINQSFSFSDARLRLVWCLAMLFFCVKESEMELRAILGMDVAQSSQISIPFSTKVMIMSILVPFMSGDNLMHHTHSLKYGNADYSNPFSTQLTPNNYEFNTFDVDKTLFPGPTMASTTLNRQLHPNNASRAIDPSTGIILHVDKMHSLVHSTHDRSLAGQSFLMELDYAFTSALVSDWKTRQHLLLLLHEEDDEALFSLFYIISFHRMRAMKFFKYLLIHFDRLKKMKWRSQQNNVITNGPNITSGRLNFQGDDRCPCVMGDKEPVDAERNYHAKKGKTIATIPPAGSENPIQSRPLASGNNALGVPQIDVKAIKSLSSEPSGQSDVDNTLIPPPSNLRLPPHELFTPLSFILLCFSRFALEVLNDETLEGRLLMLAKISRESGQKNTHSKESWWEKERKKSLTTPAKLKQADVERRMYKKPGYGGLKRSNSLYSQHFKKEIVNRSSSISGNSVSAMKKLRTQASDMALSPSKKGRDVSGQEMSEEEDEFDQFEAEFDVYCGYLMSSNGNPSPKLLDSISNTKVASYSFNTFKPRSLLAVSTTIIIALIVAVIVVFLLLFFSPIYKSLIQLFNINSFLSLTDISTMSLIFSSVGMDIVIDAKNEEITGLFDSSTIWTSDLSIHSEAMDSDLQFFKRAIVSLISSINNSFVTKNLSFATSSSINDSPGIYVSLYELFFSAIKPNVSVGSNLLPYEPEIHPVSLLSLFMSMADSFYSTLDHIETETAAQIE</sequence>
<keyword evidence="2" id="KW-1133">Transmembrane helix</keyword>
<protein>
    <recommendedName>
        <fullName evidence="5">RGS domain-containing protein</fullName>
    </recommendedName>
</protein>
<dbReference type="Proteomes" id="UP001057375">
    <property type="component" value="Unassembled WGS sequence"/>
</dbReference>
<feature type="compositionally biased region" description="Polar residues" evidence="1">
    <location>
        <begin position="589"/>
        <end position="598"/>
    </location>
</feature>
<evidence type="ECO:0000313" key="4">
    <source>
        <dbReference type="Proteomes" id="UP001057375"/>
    </source>
</evidence>
<feature type="transmembrane region" description="Helical" evidence="2">
    <location>
        <begin position="194"/>
        <end position="213"/>
    </location>
</feature>
<feature type="transmembrane region" description="Helical" evidence="2">
    <location>
        <begin position="1235"/>
        <end position="1263"/>
    </location>
</feature>
<keyword evidence="4" id="KW-1185">Reference proteome</keyword>
<feature type="region of interest" description="Disordered" evidence="1">
    <location>
        <begin position="508"/>
        <end position="556"/>
    </location>
</feature>
<keyword evidence="2" id="KW-0812">Transmembrane</keyword>
<keyword evidence="2" id="KW-0472">Membrane</keyword>
<reference evidence="3" key="1">
    <citation type="submission" date="2022-03" db="EMBL/GenBank/DDBJ databases">
        <title>Draft genome sequence of Aduncisulcus paluster, a free-living microaerophilic Fornicata.</title>
        <authorList>
            <person name="Yuyama I."/>
            <person name="Kume K."/>
            <person name="Tamura T."/>
            <person name="Inagaki Y."/>
            <person name="Hashimoto T."/>
        </authorList>
    </citation>
    <scope>NUCLEOTIDE SEQUENCE</scope>
    <source>
        <strain evidence="3">NY0171</strain>
    </source>
</reference>
<feature type="non-terminal residue" evidence="3">
    <location>
        <position position="1427"/>
    </location>
</feature>
<name>A0ABQ5KW36_9EUKA</name>
<evidence type="ECO:0008006" key="5">
    <source>
        <dbReference type="Google" id="ProtNLM"/>
    </source>
</evidence>
<proteinExistence type="predicted"/>